<proteinExistence type="predicted"/>
<dbReference type="Gene3D" id="3.40.50.1820">
    <property type="entry name" value="alpha/beta hydrolase"/>
    <property type="match status" value="1"/>
</dbReference>
<dbReference type="PANTHER" id="PTHR10367:SF25">
    <property type="entry name" value="DUAL SPECIFICITY PHOSPHATASE CATALYTIC DOMAIN PROTEIN (AFU_ORTHOLOGUE AFUA_1G03540)"/>
    <property type="match status" value="1"/>
</dbReference>
<dbReference type="AlphaFoldDB" id="A0A4U0TWM0"/>
<dbReference type="InterPro" id="IPR000340">
    <property type="entry name" value="Dual-sp_phosphatase_cat-dom"/>
</dbReference>
<dbReference type="InterPro" id="IPR051029">
    <property type="entry name" value="mRNA_Capping_Enz/RNA_Phosphat"/>
</dbReference>
<accession>A0A4U0TWM0</accession>
<dbReference type="PROSITE" id="PS50056">
    <property type="entry name" value="TYR_PHOSPHATASE_2"/>
    <property type="match status" value="1"/>
</dbReference>
<dbReference type="InterPro" id="IPR000387">
    <property type="entry name" value="Tyr_Pase_dom"/>
</dbReference>
<dbReference type="FunFam" id="3.90.190.10:FF:000090">
    <property type="entry name" value="Dual specificity phosphatase catalytic domain protein"/>
    <property type="match status" value="1"/>
</dbReference>
<dbReference type="InterPro" id="IPR016130">
    <property type="entry name" value="Tyr_Pase_AS"/>
</dbReference>
<dbReference type="PROSITE" id="PS00383">
    <property type="entry name" value="TYR_PHOSPHATASE_1"/>
    <property type="match status" value="1"/>
</dbReference>
<feature type="domain" description="Tyrosine specific protein phosphatases" evidence="2">
    <location>
        <begin position="596"/>
        <end position="667"/>
    </location>
</feature>
<gene>
    <name evidence="3" type="ORF">B0A54_16676</name>
</gene>
<evidence type="ECO:0000259" key="2">
    <source>
        <dbReference type="PROSITE" id="PS50056"/>
    </source>
</evidence>
<dbReference type="Gene3D" id="3.90.190.10">
    <property type="entry name" value="Protein tyrosine phosphatase superfamily"/>
    <property type="match status" value="1"/>
</dbReference>
<dbReference type="OrthoDB" id="428974at2759"/>
<dbReference type="GO" id="GO:0004484">
    <property type="term" value="F:mRNA guanylyltransferase activity"/>
    <property type="evidence" value="ECO:0007669"/>
    <property type="project" value="TreeGrafter"/>
</dbReference>
<sequence length="696" mass="76720">MPSTIGDQLLSPRVRERIRDLVHAIAGKQLWKNLSLLSLPFGLLVLHAWRTGRLSRLLRPIRRRKDVSEPSLITKHSSFESFTTASGHAYPSIRVFYHPHLQAAKLPGDLPLFVFMHGLGGSVTQFAPLLTSLVNIGPCLAIDLPGCGLSEFKPDEASAYSTVAFAELLCTAIESYRNKANNQQVVIIGHSMGCSIAALLASSTSPLQSRLKTGYIISLIALCPRSSPFTYHEAQAVKRLRWIPVPLFDLVRLIDRRGGLESASITRMVGEGADTGTRKLQRKFNDQSRSAVFLRFALGMLTTAADPSGALPGKEVWSGIKVPLFLVAGESDQVTSPKEVEQIAEWLTEGTEALHQRAPASVAAGEGDQRARERTQDSPVALEAEGSWTKVEYSSETVPTTAGDLESAQYLLAGSGKGPVSKRIAGADDHSSTVKEEQKHTNHAFALKTTVFPAPAAHGLMYATSTVRILSGLIETFLAHHVDERLALGWQLQHMTTSGKWDVKNLKKWRNIDECSEPIAGVFRAMKTMREVDDVHNPHEFVRRFGCKALPDGVAIVVDISHESPVYDPKGLEEGGVEYHKFPTVSKLPPTADEVEHFVSLIDLLRTSPRLQPTNGTEGGQYGKVHPVIGVHCHYGFNRTGFFIVCYLVERLHYRVQDAIEEFAAKRKPGIKHEHFVNELYVRYAAKMERRGTIVG</sequence>
<dbReference type="SUPFAM" id="SSF53474">
    <property type="entry name" value="alpha/beta-Hydrolases"/>
    <property type="match status" value="1"/>
</dbReference>
<dbReference type="Pfam" id="PF00782">
    <property type="entry name" value="DSPc"/>
    <property type="match status" value="1"/>
</dbReference>
<dbReference type="EMBL" id="NAJP01000135">
    <property type="protein sequence ID" value="TKA26758.1"/>
    <property type="molecule type" value="Genomic_DNA"/>
</dbReference>
<feature type="compositionally biased region" description="Basic and acidic residues" evidence="1">
    <location>
        <begin position="367"/>
        <end position="376"/>
    </location>
</feature>
<dbReference type="InterPro" id="IPR000073">
    <property type="entry name" value="AB_hydrolase_1"/>
</dbReference>
<name>A0A4U0TWM0_9PEZI</name>
<dbReference type="InterPro" id="IPR029058">
    <property type="entry name" value="AB_hydrolase_fold"/>
</dbReference>
<evidence type="ECO:0000313" key="3">
    <source>
        <dbReference type="EMBL" id="TKA26758.1"/>
    </source>
</evidence>
<reference evidence="3 4" key="1">
    <citation type="submission" date="2017-03" db="EMBL/GenBank/DDBJ databases">
        <title>Genomes of endolithic fungi from Antarctica.</title>
        <authorList>
            <person name="Coleine C."/>
            <person name="Masonjones S."/>
            <person name="Stajich J.E."/>
        </authorList>
    </citation>
    <scope>NUCLEOTIDE SEQUENCE [LARGE SCALE GENOMIC DNA]</scope>
    <source>
        <strain evidence="3 4">CCFEE 5311</strain>
    </source>
</reference>
<evidence type="ECO:0000256" key="1">
    <source>
        <dbReference type="SAM" id="MobiDB-lite"/>
    </source>
</evidence>
<feature type="region of interest" description="Disordered" evidence="1">
    <location>
        <begin position="358"/>
        <end position="379"/>
    </location>
</feature>
<protein>
    <recommendedName>
        <fullName evidence="2">Tyrosine specific protein phosphatases domain-containing protein</fullName>
    </recommendedName>
</protein>
<evidence type="ECO:0000313" key="4">
    <source>
        <dbReference type="Proteomes" id="UP000310066"/>
    </source>
</evidence>
<dbReference type="Pfam" id="PF12697">
    <property type="entry name" value="Abhydrolase_6"/>
    <property type="match status" value="1"/>
</dbReference>
<dbReference type="PANTHER" id="PTHR10367">
    <property type="entry name" value="MRNA-CAPPING ENZYME"/>
    <property type="match status" value="1"/>
</dbReference>
<dbReference type="Proteomes" id="UP000310066">
    <property type="component" value="Unassembled WGS sequence"/>
</dbReference>
<dbReference type="STRING" id="329885.A0A4U0TWM0"/>
<dbReference type="SUPFAM" id="SSF52799">
    <property type="entry name" value="(Phosphotyrosine protein) phosphatases II"/>
    <property type="match status" value="1"/>
</dbReference>
<dbReference type="GO" id="GO:0006370">
    <property type="term" value="P:7-methylguanosine mRNA capping"/>
    <property type="evidence" value="ECO:0007669"/>
    <property type="project" value="TreeGrafter"/>
</dbReference>
<comment type="caution">
    <text evidence="3">The sequence shown here is derived from an EMBL/GenBank/DDBJ whole genome shotgun (WGS) entry which is preliminary data.</text>
</comment>
<dbReference type="InterPro" id="IPR029021">
    <property type="entry name" value="Prot-tyrosine_phosphatase-like"/>
</dbReference>
<organism evidence="3 4">
    <name type="scientific">Friedmanniomyces endolithicus</name>
    <dbReference type="NCBI Taxonomy" id="329885"/>
    <lineage>
        <taxon>Eukaryota</taxon>
        <taxon>Fungi</taxon>
        <taxon>Dikarya</taxon>
        <taxon>Ascomycota</taxon>
        <taxon>Pezizomycotina</taxon>
        <taxon>Dothideomycetes</taxon>
        <taxon>Dothideomycetidae</taxon>
        <taxon>Mycosphaerellales</taxon>
        <taxon>Teratosphaeriaceae</taxon>
        <taxon>Friedmanniomyces</taxon>
    </lineage>
</organism>